<organism evidence="9 10">
    <name type="scientific">Methylomagnum ishizawai</name>
    <dbReference type="NCBI Taxonomy" id="1760988"/>
    <lineage>
        <taxon>Bacteria</taxon>
        <taxon>Pseudomonadati</taxon>
        <taxon>Pseudomonadota</taxon>
        <taxon>Gammaproteobacteria</taxon>
        <taxon>Methylococcales</taxon>
        <taxon>Methylococcaceae</taxon>
        <taxon>Methylomagnum</taxon>
    </lineage>
</organism>
<feature type="transmembrane region" description="Helical" evidence="7">
    <location>
        <begin position="77"/>
        <end position="100"/>
    </location>
</feature>
<comment type="similarity">
    <text evidence="3">Belongs to the methyl-accepting chemotaxis (MCP) protein family.</text>
</comment>
<dbReference type="GO" id="GO:0004888">
    <property type="term" value="F:transmembrane signaling receptor activity"/>
    <property type="evidence" value="ECO:0007669"/>
    <property type="project" value="InterPro"/>
</dbReference>
<dbReference type="InterPro" id="IPR004090">
    <property type="entry name" value="Chemotax_Me-accpt_rcpt"/>
</dbReference>
<dbReference type="Proteomes" id="UP000192923">
    <property type="component" value="Unassembled WGS sequence"/>
</dbReference>
<dbReference type="Pfam" id="PF00015">
    <property type="entry name" value="MCPsignal"/>
    <property type="match status" value="1"/>
</dbReference>
<keyword evidence="5" id="KW-0175">Coiled coil</keyword>
<evidence type="ECO:0000256" key="3">
    <source>
        <dbReference type="ARBA" id="ARBA00029447"/>
    </source>
</evidence>
<dbReference type="PANTHER" id="PTHR32089">
    <property type="entry name" value="METHYL-ACCEPTING CHEMOTAXIS PROTEIN MCPB"/>
    <property type="match status" value="1"/>
</dbReference>
<evidence type="ECO:0000256" key="2">
    <source>
        <dbReference type="ARBA" id="ARBA00023224"/>
    </source>
</evidence>
<dbReference type="EMBL" id="FXAM01000005">
    <property type="protein sequence ID" value="SMF97817.1"/>
    <property type="molecule type" value="Genomic_DNA"/>
</dbReference>
<evidence type="ECO:0000256" key="6">
    <source>
        <dbReference type="SAM" id="MobiDB-lite"/>
    </source>
</evidence>
<evidence type="ECO:0000256" key="7">
    <source>
        <dbReference type="SAM" id="Phobius"/>
    </source>
</evidence>
<feature type="transmembrane region" description="Helical" evidence="7">
    <location>
        <begin position="39"/>
        <end position="57"/>
    </location>
</feature>
<keyword evidence="2 4" id="KW-0807">Transducer</keyword>
<keyword evidence="10" id="KW-1185">Reference proteome</keyword>
<accession>A0A1Y6D561</accession>
<dbReference type="Gene3D" id="1.10.287.950">
    <property type="entry name" value="Methyl-accepting chemotaxis protein"/>
    <property type="match status" value="1"/>
</dbReference>
<feature type="region of interest" description="Disordered" evidence="6">
    <location>
        <begin position="430"/>
        <end position="450"/>
    </location>
</feature>
<evidence type="ECO:0000259" key="8">
    <source>
        <dbReference type="PROSITE" id="PS50111"/>
    </source>
</evidence>
<dbReference type="AlphaFoldDB" id="A0A1Y6D561"/>
<comment type="subcellular location">
    <subcellularLocation>
        <location evidence="1">Membrane</location>
    </subcellularLocation>
</comment>
<keyword evidence="7" id="KW-0472">Membrane</keyword>
<gene>
    <name evidence="9" type="ORF">SAMN02949497_4786</name>
</gene>
<sequence>MKLADKPSAGPKRFQNCENRPKVPAASPDFPQSGFGSRLMGAILVAATVNGLIAWFASPWLHDNLIHSWGLSEGREIAIGTLLCMFTFIPLSAMSAWPFVREELAMLKGKIMYDKGLIIDKNARQQSIQNELVHVTAYINILREQLDGAIKQTESGVMAVIERISQVHGLSHAQMDRIGNSLQNGMALVDVIGQQTHYNHQVIGVLVGHMEGQIAELRNNLDRLHRLADEVGALSPLVGVISQIASQINLLALNAAIEAARAGDAGRGFAVVADEVRKLSAQTANAVTDISRMISAATHGADTEYTVAREALESHQSASELSHVIDELSAMEHRFAEGSKMMMAVIHGVDKGNQEVVERLSEALGHIQFQDVVRQRIEHVQSALHELDEHFQGLVGHLGDPDWDGQVTPSLRTRLDGYLDRYVMTSQRDAHSAVTGAKREEDDGPRIELF</sequence>
<reference evidence="9 10" key="1">
    <citation type="submission" date="2016-12" db="EMBL/GenBank/DDBJ databases">
        <authorList>
            <person name="Song W.-J."/>
            <person name="Kurnit D.M."/>
        </authorList>
    </citation>
    <scope>NUCLEOTIDE SEQUENCE [LARGE SCALE GENOMIC DNA]</scope>
    <source>
        <strain evidence="9 10">175</strain>
    </source>
</reference>
<feature type="domain" description="Methyl-accepting transducer" evidence="8">
    <location>
        <begin position="224"/>
        <end position="368"/>
    </location>
</feature>
<evidence type="ECO:0000256" key="4">
    <source>
        <dbReference type="PROSITE-ProRule" id="PRU00284"/>
    </source>
</evidence>
<dbReference type="SUPFAM" id="SSF58104">
    <property type="entry name" value="Methyl-accepting chemotaxis protein (MCP) signaling domain"/>
    <property type="match status" value="1"/>
</dbReference>
<dbReference type="PANTHER" id="PTHR32089:SF112">
    <property type="entry name" value="LYSOZYME-LIKE PROTEIN-RELATED"/>
    <property type="match status" value="1"/>
</dbReference>
<feature type="coiled-coil region" evidence="5">
    <location>
        <begin position="207"/>
        <end position="234"/>
    </location>
</feature>
<dbReference type="GO" id="GO:0016020">
    <property type="term" value="C:membrane"/>
    <property type="evidence" value="ECO:0007669"/>
    <property type="project" value="UniProtKB-SubCell"/>
</dbReference>
<dbReference type="STRING" id="1760988.SAMN02949497_4786"/>
<dbReference type="GO" id="GO:0007165">
    <property type="term" value="P:signal transduction"/>
    <property type="evidence" value="ECO:0007669"/>
    <property type="project" value="UniProtKB-KW"/>
</dbReference>
<evidence type="ECO:0000256" key="5">
    <source>
        <dbReference type="SAM" id="Coils"/>
    </source>
</evidence>
<dbReference type="SMART" id="SM00283">
    <property type="entry name" value="MA"/>
    <property type="match status" value="1"/>
</dbReference>
<dbReference type="GO" id="GO:0006935">
    <property type="term" value="P:chemotaxis"/>
    <property type="evidence" value="ECO:0007669"/>
    <property type="project" value="InterPro"/>
</dbReference>
<keyword evidence="7" id="KW-1133">Transmembrane helix</keyword>
<dbReference type="PRINTS" id="PR00260">
    <property type="entry name" value="CHEMTRNSDUCR"/>
</dbReference>
<proteinExistence type="inferred from homology"/>
<evidence type="ECO:0000256" key="1">
    <source>
        <dbReference type="ARBA" id="ARBA00004370"/>
    </source>
</evidence>
<evidence type="ECO:0000313" key="9">
    <source>
        <dbReference type="EMBL" id="SMF97817.1"/>
    </source>
</evidence>
<protein>
    <submittedName>
        <fullName evidence="9">Methyl-accepting chemotaxis protein</fullName>
    </submittedName>
</protein>
<feature type="compositionally biased region" description="Basic and acidic residues" evidence="6">
    <location>
        <begin position="437"/>
        <end position="450"/>
    </location>
</feature>
<dbReference type="OrthoDB" id="9150595at2"/>
<keyword evidence="7" id="KW-0812">Transmembrane</keyword>
<dbReference type="PROSITE" id="PS50111">
    <property type="entry name" value="CHEMOTAXIS_TRANSDUC_2"/>
    <property type="match status" value="1"/>
</dbReference>
<dbReference type="InterPro" id="IPR004089">
    <property type="entry name" value="MCPsignal_dom"/>
</dbReference>
<evidence type="ECO:0000313" key="10">
    <source>
        <dbReference type="Proteomes" id="UP000192923"/>
    </source>
</evidence>
<feature type="region of interest" description="Disordered" evidence="6">
    <location>
        <begin position="1"/>
        <end position="29"/>
    </location>
</feature>
<name>A0A1Y6D561_9GAMM</name>